<name>W7Q9U4_9ALTE</name>
<dbReference type="PROSITE" id="PS00409">
    <property type="entry name" value="PROKAR_NTER_METHYL"/>
    <property type="match status" value="1"/>
</dbReference>
<keyword evidence="1" id="KW-1133">Transmembrane helix</keyword>
<dbReference type="Pfam" id="PF07963">
    <property type="entry name" value="N_methyl"/>
    <property type="match status" value="1"/>
</dbReference>
<dbReference type="RefSeq" id="WP_035015894.1">
    <property type="nucleotide sequence ID" value="NZ_ARZY01000038.1"/>
</dbReference>
<comment type="caution">
    <text evidence="2">The sequence shown here is derived from an EMBL/GenBank/DDBJ whole genome shotgun (WGS) entry which is preliminary data.</text>
</comment>
<evidence type="ECO:0000256" key="1">
    <source>
        <dbReference type="SAM" id="Phobius"/>
    </source>
</evidence>
<keyword evidence="1" id="KW-0472">Membrane</keyword>
<sequence length="162" mass="17338">MSKPHCNTGFTLVELIVVLVLIGIIAVAAFPKIGLVQSDSYTTEFRDRLLNVLRHSQLQAMQNTTGSCHQVIIVSTRFGQHDCSNNALASSFTNDFLGVSETEATNANLAISANGQAITNSFDIRFNALGQPTHGCTGGCTIEIAGTLTATITIEPQGYIHR</sequence>
<dbReference type="AlphaFoldDB" id="W7Q9U4"/>
<dbReference type="OrthoDB" id="5873580at2"/>
<keyword evidence="1" id="KW-0812">Transmembrane</keyword>
<keyword evidence="3" id="KW-1185">Reference proteome</keyword>
<feature type="transmembrane region" description="Helical" evidence="1">
    <location>
        <begin position="12"/>
        <end position="30"/>
    </location>
</feature>
<reference evidence="2 3" key="1">
    <citation type="journal article" date="2014" name="Genome Announc.">
        <title>Draft Genome Sequence of the Agar-Degrading Bacterium Catenovulum sp. Strain DS-2, Isolated from Intestines of Haliotis diversicolor.</title>
        <authorList>
            <person name="Shan D."/>
            <person name="Li X."/>
            <person name="Gu Z."/>
            <person name="Wei G."/>
            <person name="Gao Z."/>
            <person name="Shao Z."/>
        </authorList>
    </citation>
    <scope>NUCLEOTIDE SEQUENCE [LARGE SCALE GENOMIC DNA]</scope>
    <source>
        <strain evidence="2 3">DS-2</strain>
    </source>
</reference>
<evidence type="ECO:0000313" key="2">
    <source>
        <dbReference type="EMBL" id="EWH08751.1"/>
    </source>
</evidence>
<dbReference type="Proteomes" id="UP000019276">
    <property type="component" value="Unassembled WGS sequence"/>
</dbReference>
<accession>W7Q9U4</accession>
<dbReference type="Gene3D" id="3.30.700.10">
    <property type="entry name" value="Glycoprotein, Type 4 Pilin"/>
    <property type="match status" value="1"/>
</dbReference>
<dbReference type="SUPFAM" id="SSF54523">
    <property type="entry name" value="Pili subunits"/>
    <property type="match status" value="1"/>
</dbReference>
<evidence type="ECO:0000313" key="3">
    <source>
        <dbReference type="Proteomes" id="UP000019276"/>
    </source>
</evidence>
<organism evidence="2 3">
    <name type="scientific">Catenovulum agarivorans DS-2</name>
    <dbReference type="NCBI Taxonomy" id="1328313"/>
    <lineage>
        <taxon>Bacteria</taxon>
        <taxon>Pseudomonadati</taxon>
        <taxon>Pseudomonadota</taxon>
        <taxon>Gammaproteobacteria</taxon>
        <taxon>Alteromonadales</taxon>
        <taxon>Alteromonadaceae</taxon>
        <taxon>Catenovulum</taxon>
    </lineage>
</organism>
<dbReference type="eggNOG" id="COG2165">
    <property type="taxonomic scope" value="Bacteria"/>
</dbReference>
<dbReference type="NCBIfam" id="TIGR02532">
    <property type="entry name" value="IV_pilin_GFxxxE"/>
    <property type="match status" value="1"/>
</dbReference>
<protein>
    <submittedName>
        <fullName evidence="2">Msha pilin protein mshc</fullName>
    </submittedName>
</protein>
<proteinExistence type="predicted"/>
<gene>
    <name evidence="2" type="ORF">DS2_15994</name>
</gene>
<dbReference type="InterPro" id="IPR045584">
    <property type="entry name" value="Pilin-like"/>
</dbReference>
<dbReference type="STRING" id="1328313.DS2_15994"/>
<dbReference type="EMBL" id="ARZY01000038">
    <property type="protein sequence ID" value="EWH08751.1"/>
    <property type="molecule type" value="Genomic_DNA"/>
</dbReference>
<dbReference type="InterPro" id="IPR012902">
    <property type="entry name" value="N_methyl_site"/>
</dbReference>